<organism evidence="2 3">
    <name type="scientific">Saccharopolyspora aridisoli</name>
    <dbReference type="NCBI Taxonomy" id="2530385"/>
    <lineage>
        <taxon>Bacteria</taxon>
        <taxon>Bacillati</taxon>
        <taxon>Actinomycetota</taxon>
        <taxon>Actinomycetes</taxon>
        <taxon>Pseudonocardiales</taxon>
        <taxon>Pseudonocardiaceae</taxon>
        <taxon>Saccharopolyspora</taxon>
    </lineage>
</organism>
<dbReference type="Pfam" id="PF19054">
    <property type="entry name" value="DUF5753"/>
    <property type="match status" value="1"/>
</dbReference>
<dbReference type="SUPFAM" id="SSF47413">
    <property type="entry name" value="lambda repressor-like DNA-binding domains"/>
    <property type="match status" value="1"/>
</dbReference>
<feature type="domain" description="HTH cro/C1-type" evidence="1">
    <location>
        <begin position="46"/>
        <end position="100"/>
    </location>
</feature>
<accession>A0A4R4UJ54</accession>
<dbReference type="AlphaFoldDB" id="A0A4R4UJ54"/>
<evidence type="ECO:0000313" key="3">
    <source>
        <dbReference type="Proteomes" id="UP000294744"/>
    </source>
</evidence>
<dbReference type="OrthoDB" id="4285266at2"/>
<dbReference type="InterPro" id="IPR001387">
    <property type="entry name" value="Cro/C1-type_HTH"/>
</dbReference>
<protein>
    <submittedName>
        <fullName evidence="2">XRE family transcriptional regulator</fullName>
    </submittedName>
</protein>
<proteinExistence type="predicted"/>
<name>A0A4R4UJ54_9PSEU</name>
<sequence>MWLRPKGGSSRRCRRSILITTRSHHGGTVPMATTPTVRRLLLSNELKRLREQAGIDPDKAARHLGCRTSKISRIELAQSSIQAGDVKLLSELYGAKSGHAEVLLDLARGQNQRGRWAGYRAIYPDWFRLFVDLERDAAALKSVEVEVIPGLLQTENYIQALFENGGADDNLENRVLARKERQSIFTRDDRPQLSFILSESCVRRNIGGPAVMREQLLHLVEIARLRNVQIQVLPFDARTYAGQVAYRFTLVNVPASGVSSPLDFVYVESHDDARYLDAHDAVSSYGALWGRLQAAALGPVESREFLAEAAEQMG</sequence>
<dbReference type="CDD" id="cd00093">
    <property type="entry name" value="HTH_XRE"/>
    <property type="match status" value="1"/>
</dbReference>
<dbReference type="PROSITE" id="PS50943">
    <property type="entry name" value="HTH_CROC1"/>
    <property type="match status" value="1"/>
</dbReference>
<evidence type="ECO:0000313" key="2">
    <source>
        <dbReference type="EMBL" id="TDC88802.1"/>
    </source>
</evidence>
<keyword evidence="3" id="KW-1185">Reference proteome</keyword>
<dbReference type="InterPro" id="IPR010982">
    <property type="entry name" value="Lambda_DNA-bd_dom_sf"/>
</dbReference>
<dbReference type="InterPro" id="IPR043917">
    <property type="entry name" value="DUF5753"/>
</dbReference>
<gene>
    <name evidence="2" type="ORF">E1161_23090</name>
</gene>
<dbReference type="Pfam" id="PF13560">
    <property type="entry name" value="HTH_31"/>
    <property type="match status" value="1"/>
</dbReference>
<reference evidence="2 3" key="1">
    <citation type="submission" date="2019-03" db="EMBL/GenBank/DDBJ databases">
        <title>Draft genome sequences of novel Actinobacteria.</title>
        <authorList>
            <person name="Sahin N."/>
            <person name="Ay H."/>
            <person name="Saygin H."/>
        </authorList>
    </citation>
    <scope>NUCLEOTIDE SEQUENCE [LARGE SCALE GENOMIC DNA]</scope>
    <source>
        <strain evidence="2 3">16K404</strain>
    </source>
</reference>
<comment type="caution">
    <text evidence="2">The sequence shown here is derived from an EMBL/GenBank/DDBJ whole genome shotgun (WGS) entry which is preliminary data.</text>
</comment>
<evidence type="ECO:0000259" key="1">
    <source>
        <dbReference type="PROSITE" id="PS50943"/>
    </source>
</evidence>
<dbReference type="EMBL" id="SMKV01000039">
    <property type="protein sequence ID" value="TDC88802.1"/>
    <property type="molecule type" value="Genomic_DNA"/>
</dbReference>
<dbReference type="GO" id="GO:0003677">
    <property type="term" value="F:DNA binding"/>
    <property type="evidence" value="ECO:0007669"/>
    <property type="project" value="InterPro"/>
</dbReference>
<dbReference type="Proteomes" id="UP000294744">
    <property type="component" value="Unassembled WGS sequence"/>
</dbReference>
<dbReference type="SMART" id="SM00530">
    <property type="entry name" value="HTH_XRE"/>
    <property type="match status" value="1"/>
</dbReference>